<dbReference type="Proteomes" id="UP000823749">
    <property type="component" value="Chromosome 2"/>
</dbReference>
<comment type="caution">
    <text evidence="2">The sequence shown here is derived from an EMBL/GenBank/DDBJ whole genome shotgun (WGS) entry which is preliminary data.</text>
</comment>
<dbReference type="EMBL" id="JACTNZ010000002">
    <property type="protein sequence ID" value="KAG5562501.1"/>
    <property type="molecule type" value="Genomic_DNA"/>
</dbReference>
<name>A0AAV6LCQ4_9ERIC</name>
<dbReference type="AlphaFoldDB" id="A0AAV6LCQ4"/>
<reference evidence="2" key="1">
    <citation type="submission" date="2020-08" db="EMBL/GenBank/DDBJ databases">
        <title>Plant Genome Project.</title>
        <authorList>
            <person name="Zhang R.-G."/>
        </authorList>
    </citation>
    <scope>NUCLEOTIDE SEQUENCE</scope>
    <source>
        <strain evidence="2">WSP0</strain>
        <tissue evidence="2">Leaf</tissue>
    </source>
</reference>
<feature type="region of interest" description="Disordered" evidence="1">
    <location>
        <begin position="1"/>
        <end position="20"/>
    </location>
</feature>
<organism evidence="2 3">
    <name type="scientific">Rhododendron griersonianum</name>
    <dbReference type="NCBI Taxonomy" id="479676"/>
    <lineage>
        <taxon>Eukaryota</taxon>
        <taxon>Viridiplantae</taxon>
        <taxon>Streptophyta</taxon>
        <taxon>Embryophyta</taxon>
        <taxon>Tracheophyta</taxon>
        <taxon>Spermatophyta</taxon>
        <taxon>Magnoliopsida</taxon>
        <taxon>eudicotyledons</taxon>
        <taxon>Gunneridae</taxon>
        <taxon>Pentapetalae</taxon>
        <taxon>asterids</taxon>
        <taxon>Ericales</taxon>
        <taxon>Ericaceae</taxon>
        <taxon>Ericoideae</taxon>
        <taxon>Rhodoreae</taxon>
        <taxon>Rhododendron</taxon>
    </lineage>
</organism>
<gene>
    <name evidence="2" type="ORF">RHGRI_005282</name>
</gene>
<sequence length="72" mass="8002">MKGLSEQVPEGELDSSGPNDVFSKVMDKERFVGDCVYFKSVANPIEDVDKGWIVSMDPSTEVVRDDDDGFIE</sequence>
<protein>
    <submittedName>
        <fullName evidence="2">Uncharacterized protein</fullName>
    </submittedName>
</protein>
<accession>A0AAV6LCQ4</accession>
<proteinExistence type="predicted"/>
<keyword evidence="3" id="KW-1185">Reference proteome</keyword>
<evidence type="ECO:0000313" key="3">
    <source>
        <dbReference type="Proteomes" id="UP000823749"/>
    </source>
</evidence>
<evidence type="ECO:0000256" key="1">
    <source>
        <dbReference type="SAM" id="MobiDB-lite"/>
    </source>
</evidence>
<evidence type="ECO:0000313" key="2">
    <source>
        <dbReference type="EMBL" id="KAG5562501.1"/>
    </source>
</evidence>